<dbReference type="InterPro" id="IPR025398">
    <property type="entry name" value="DUF4371"/>
</dbReference>
<dbReference type="SUPFAM" id="SSF53098">
    <property type="entry name" value="Ribonuclease H-like"/>
    <property type="match status" value="1"/>
</dbReference>
<dbReference type="Pfam" id="PF05699">
    <property type="entry name" value="Dimer_Tnp_hAT"/>
    <property type="match status" value="1"/>
</dbReference>
<dbReference type="OrthoDB" id="6604085at2759"/>
<keyword evidence="3" id="KW-1185">Reference proteome</keyword>
<protein>
    <submittedName>
        <fullName evidence="4">52 kDa repressor of the inhibitor of the protein kinase-like</fullName>
    </submittedName>
</protein>
<dbReference type="KEGG" id="soy:115888337"/>
<reference evidence="4" key="1">
    <citation type="submission" date="2025-08" db="UniProtKB">
        <authorList>
            <consortium name="RefSeq"/>
        </authorList>
    </citation>
    <scope>IDENTIFICATION</scope>
    <source>
        <tissue evidence="4">Gonads</tissue>
    </source>
</reference>
<accession>A0A6J2YKJ1</accession>
<evidence type="ECO:0000259" key="1">
    <source>
        <dbReference type="Pfam" id="PF05699"/>
    </source>
</evidence>
<dbReference type="InterPro" id="IPR008906">
    <property type="entry name" value="HATC_C_dom"/>
</dbReference>
<dbReference type="InterPro" id="IPR052958">
    <property type="entry name" value="IFN-induced_PKR_regulator"/>
</dbReference>
<gene>
    <name evidence="4" type="primary">LOC115888337</name>
</gene>
<dbReference type="PANTHER" id="PTHR46289:SF14">
    <property type="entry name" value="DUF4371 DOMAIN-CONTAINING PROTEIN"/>
    <property type="match status" value="1"/>
</dbReference>
<dbReference type="Pfam" id="PF14291">
    <property type="entry name" value="DUF4371"/>
    <property type="match status" value="1"/>
</dbReference>
<feature type="domain" description="DUF4371" evidence="2">
    <location>
        <begin position="274"/>
        <end position="492"/>
    </location>
</feature>
<dbReference type="PANTHER" id="PTHR46289">
    <property type="entry name" value="52 KDA REPRESSOR OF THE INHIBITOR OF THE PROTEIN KINASE-LIKE PROTEIN-RELATED"/>
    <property type="match status" value="1"/>
</dbReference>
<proteinExistence type="predicted"/>
<sequence>MEHPYFSAAARSVREVLRNVVMFEFADCEIVITVESPNVVPSTDYFWCVKLKAGFFPLFVFIHSSKILVILKQTGLKMKRSYGHEDIRNFFKKTVTVDNNSSSSEGLSFSCCYSSSSSTVEISKKQDPELSKIRAVPVVSEQNYDSDVVGLGLISDLDIGYAVETDINLDRSMRYKLLKSAWRPTNNYQFPMRKEKKQNRRFNIDWLSKFNYLSYSKLKEGVFCRLCVLFAPSGAGVGFQTLKVLVREPLQKYKDAIKIFEEHAKKQYHLKSLERAGDFIKNYESSKDVCMMLDKEVDSVIKRNRERLIPIIKTIIFCGRNNLPLRGHREGGSLDSEDNKNILSGNQGVFRALLAFRIDSGDTTLMQHFQKCGNNSMMISGKIQNDLISSIGEEVRSVIVERIKKAYCFTVLLDETTDCSKKEQLTICVRYVDLQAFIIREEFLGFVEMKSTTAKAITDTLLQELTNMGLSLENLRGQGYDGAANMSGSFKGVQALIRKEQPLALYTHCFNHSLNLAVSKSCDLSAIKNAMGIVASVSTFLSGSAKRVNMMNEIIDEQEAISETKRRKLKSLCATRWVERHDTLITFKDLLPVIVIALQQLENDKDNETSRNAMCYGSSIKRSDFLVSLWVTAYLFEYSVTLSTVLQTKDLDISAALDNVTTLINTFKDLRSTSEDIFNKIFVDLENSSERLGVEIKIPRLCGRQTQRNNVEASTTNEYFRKSIFIPFLDHFIEELKSRFNDRLAEVIPLEGLIPAKSSKYNIGEIVKAAMFYQSDLNVSENQLHAEITMWHKRWDDETTVIRPSAAVEALMYCTDFFPLIRILLNIFATLPVTTATPERSFSTSKRLKTYLRSTMLNERFCGLALLNVHKEVDIDHEKVINKFASMKPRRMQLKDWSSTD</sequence>
<dbReference type="GeneID" id="115888337"/>
<evidence type="ECO:0000313" key="3">
    <source>
        <dbReference type="Proteomes" id="UP000504635"/>
    </source>
</evidence>
<feature type="domain" description="HAT C-terminal dimerisation" evidence="1">
    <location>
        <begin position="816"/>
        <end position="871"/>
    </location>
</feature>
<evidence type="ECO:0000259" key="2">
    <source>
        <dbReference type="Pfam" id="PF14291"/>
    </source>
</evidence>
<evidence type="ECO:0000313" key="4">
    <source>
        <dbReference type="RefSeq" id="XP_030763902.1"/>
    </source>
</evidence>
<dbReference type="InterPro" id="IPR012337">
    <property type="entry name" value="RNaseH-like_sf"/>
</dbReference>
<dbReference type="GO" id="GO:0046983">
    <property type="term" value="F:protein dimerization activity"/>
    <property type="evidence" value="ECO:0007669"/>
    <property type="project" value="InterPro"/>
</dbReference>
<dbReference type="InParanoid" id="A0A6J2YKJ1"/>
<dbReference type="RefSeq" id="XP_030763902.1">
    <property type="nucleotide sequence ID" value="XM_030908042.1"/>
</dbReference>
<organism evidence="3 4">
    <name type="scientific">Sitophilus oryzae</name>
    <name type="common">Rice weevil</name>
    <name type="synonym">Curculio oryzae</name>
    <dbReference type="NCBI Taxonomy" id="7048"/>
    <lineage>
        <taxon>Eukaryota</taxon>
        <taxon>Metazoa</taxon>
        <taxon>Ecdysozoa</taxon>
        <taxon>Arthropoda</taxon>
        <taxon>Hexapoda</taxon>
        <taxon>Insecta</taxon>
        <taxon>Pterygota</taxon>
        <taxon>Neoptera</taxon>
        <taxon>Endopterygota</taxon>
        <taxon>Coleoptera</taxon>
        <taxon>Polyphaga</taxon>
        <taxon>Cucujiformia</taxon>
        <taxon>Curculionidae</taxon>
        <taxon>Dryophthorinae</taxon>
        <taxon>Sitophilus</taxon>
    </lineage>
</organism>
<name>A0A6J2YKJ1_SITOR</name>
<dbReference type="Proteomes" id="UP000504635">
    <property type="component" value="Unplaced"/>
</dbReference>
<dbReference type="AlphaFoldDB" id="A0A6J2YKJ1"/>